<evidence type="ECO:0000256" key="1">
    <source>
        <dbReference type="SAM" id="MobiDB-lite"/>
    </source>
</evidence>
<accession>A0A5E6XLD1</accession>
<gene>
    <name evidence="2" type="ORF">PS662_05450</name>
</gene>
<evidence type="ECO:0000313" key="2">
    <source>
        <dbReference type="EMBL" id="VVN40761.1"/>
    </source>
</evidence>
<feature type="compositionally biased region" description="Basic and acidic residues" evidence="1">
    <location>
        <begin position="72"/>
        <end position="84"/>
    </location>
</feature>
<feature type="region of interest" description="Disordered" evidence="1">
    <location>
        <begin position="55"/>
        <end position="102"/>
    </location>
</feature>
<name>A0A5E6XLD1_PSEFL</name>
<feature type="compositionally biased region" description="Polar residues" evidence="1">
    <location>
        <begin position="7"/>
        <end position="31"/>
    </location>
</feature>
<protein>
    <submittedName>
        <fullName evidence="2">Uncharacterized protein</fullName>
    </submittedName>
</protein>
<organism evidence="2 3">
    <name type="scientific">Pseudomonas fluorescens</name>
    <dbReference type="NCBI Taxonomy" id="294"/>
    <lineage>
        <taxon>Bacteria</taxon>
        <taxon>Pseudomonadati</taxon>
        <taxon>Pseudomonadota</taxon>
        <taxon>Gammaproteobacteria</taxon>
        <taxon>Pseudomonadales</taxon>
        <taxon>Pseudomonadaceae</taxon>
        <taxon>Pseudomonas</taxon>
    </lineage>
</organism>
<feature type="region of interest" description="Disordered" evidence="1">
    <location>
        <begin position="130"/>
        <end position="166"/>
    </location>
</feature>
<evidence type="ECO:0000313" key="3">
    <source>
        <dbReference type="Proteomes" id="UP000326953"/>
    </source>
</evidence>
<feature type="region of interest" description="Disordered" evidence="1">
    <location>
        <begin position="1"/>
        <end position="41"/>
    </location>
</feature>
<feature type="compositionally biased region" description="Polar residues" evidence="1">
    <location>
        <begin position="85"/>
        <end position="100"/>
    </location>
</feature>
<proteinExistence type="predicted"/>
<dbReference type="Proteomes" id="UP000326953">
    <property type="component" value="Unassembled WGS sequence"/>
</dbReference>
<reference evidence="2 3" key="1">
    <citation type="submission" date="2019-09" db="EMBL/GenBank/DDBJ databases">
        <authorList>
            <person name="Chandra G."/>
            <person name="Truman W A."/>
        </authorList>
    </citation>
    <scope>NUCLEOTIDE SEQUENCE [LARGE SCALE GENOMIC DNA]</scope>
    <source>
        <strain evidence="2">PS662</strain>
    </source>
</reference>
<dbReference type="AlphaFoldDB" id="A0A5E6XLD1"/>
<sequence>MGRRSGHSGSNTPQSDSPTAVVFTRNNNNPVDTGFLANPATQGAGLTRSLASQLPQGFRVRPGNCDGCKPPSSERRPEQARSHNENCANPNQTTRPSVSSPCAFDPAFDFDLPAPSGGRVEVLRSGQPGMDAGLAAPGHGWPMAAGPRSRTGARERRALARGRTPGRSVLLTFGRLQK</sequence>
<dbReference type="EMBL" id="CABVHK010000023">
    <property type="protein sequence ID" value="VVN40761.1"/>
    <property type="molecule type" value="Genomic_DNA"/>
</dbReference>